<evidence type="ECO:0000313" key="1">
    <source>
        <dbReference type="EMBL" id="KAL3643553.1"/>
    </source>
</evidence>
<dbReference type="Proteomes" id="UP001632038">
    <property type="component" value="Unassembled WGS sequence"/>
</dbReference>
<organism evidence="1 2">
    <name type="scientific">Castilleja foliolosa</name>
    <dbReference type="NCBI Taxonomy" id="1961234"/>
    <lineage>
        <taxon>Eukaryota</taxon>
        <taxon>Viridiplantae</taxon>
        <taxon>Streptophyta</taxon>
        <taxon>Embryophyta</taxon>
        <taxon>Tracheophyta</taxon>
        <taxon>Spermatophyta</taxon>
        <taxon>Magnoliopsida</taxon>
        <taxon>eudicotyledons</taxon>
        <taxon>Gunneridae</taxon>
        <taxon>Pentapetalae</taxon>
        <taxon>asterids</taxon>
        <taxon>lamiids</taxon>
        <taxon>Lamiales</taxon>
        <taxon>Orobanchaceae</taxon>
        <taxon>Pedicularideae</taxon>
        <taxon>Castillejinae</taxon>
        <taxon>Castilleja</taxon>
    </lineage>
</organism>
<dbReference type="EMBL" id="JAVIJP010000016">
    <property type="protein sequence ID" value="KAL3643553.1"/>
    <property type="molecule type" value="Genomic_DNA"/>
</dbReference>
<name>A0ABD3DMP2_9LAMI</name>
<gene>
    <name evidence="1" type="ORF">CASFOL_014368</name>
</gene>
<proteinExistence type="predicted"/>
<sequence length="100" mass="11242">MKESTLDVSNADEPTPQAKRVEAPDMVVVLNKQDKVDNGKLIESFDLDYSKVVVVSPESKRAEDESVNTIYKLVGQVVIDFGERLNACAIYFLSYTLRTR</sequence>
<accession>A0ABD3DMP2</accession>
<evidence type="ECO:0000313" key="2">
    <source>
        <dbReference type="Proteomes" id="UP001632038"/>
    </source>
</evidence>
<dbReference type="AlphaFoldDB" id="A0ABD3DMP2"/>
<protein>
    <submittedName>
        <fullName evidence="1">Uncharacterized protein</fullName>
    </submittedName>
</protein>
<reference evidence="2" key="1">
    <citation type="journal article" date="2024" name="IScience">
        <title>Strigolactones Initiate the Formation of Haustorium-like Structures in Castilleja.</title>
        <authorList>
            <person name="Buerger M."/>
            <person name="Peterson D."/>
            <person name="Chory J."/>
        </authorList>
    </citation>
    <scope>NUCLEOTIDE SEQUENCE [LARGE SCALE GENOMIC DNA]</scope>
</reference>
<comment type="caution">
    <text evidence="1">The sequence shown here is derived from an EMBL/GenBank/DDBJ whole genome shotgun (WGS) entry which is preliminary data.</text>
</comment>
<keyword evidence="2" id="KW-1185">Reference proteome</keyword>